<dbReference type="InterPro" id="IPR052039">
    <property type="entry name" value="Caspase-related_regulators"/>
</dbReference>
<feature type="domain" description="Caspase family p20" evidence="1">
    <location>
        <begin position="79"/>
        <end position="156"/>
    </location>
</feature>
<evidence type="ECO:0000259" key="1">
    <source>
        <dbReference type="PROSITE" id="PS50208"/>
    </source>
</evidence>
<dbReference type="GO" id="GO:0006508">
    <property type="term" value="P:proteolysis"/>
    <property type="evidence" value="ECO:0007669"/>
    <property type="project" value="InterPro"/>
</dbReference>
<comment type="caution">
    <text evidence="2">The sequence shown here is derived from an EMBL/GenBank/DDBJ whole genome shotgun (WGS) entry which is preliminary data.</text>
</comment>
<organism evidence="2 3">
    <name type="scientific">Sulfitobacter geojensis</name>
    <dbReference type="NCBI Taxonomy" id="1342299"/>
    <lineage>
        <taxon>Bacteria</taxon>
        <taxon>Pseudomonadati</taxon>
        <taxon>Pseudomonadota</taxon>
        <taxon>Alphaproteobacteria</taxon>
        <taxon>Rhodobacterales</taxon>
        <taxon>Roseobacteraceae</taxon>
        <taxon>Sulfitobacter</taxon>
    </lineage>
</organism>
<dbReference type="PANTHER" id="PTHR22576:SF37">
    <property type="entry name" value="MUCOSA-ASSOCIATED LYMPHOID TISSUE LYMPHOMA TRANSLOCATION PROTEIN 1"/>
    <property type="match status" value="1"/>
</dbReference>
<gene>
    <name evidence="2" type="ORF">JQV55_15945</name>
</gene>
<dbReference type="SUPFAM" id="SSF81901">
    <property type="entry name" value="HCP-like"/>
    <property type="match status" value="1"/>
</dbReference>
<dbReference type="InterPro" id="IPR011600">
    <property type="entry name" value="Pept_C14_caspase"/>
</dbReference>
<evidence type="ECO:0000313" key="2">
    <source>
        <dbReference type="EMBL" id="MBM1715063.1"/>
    </source>
</evidence>
<dbReference type="InterPro" id="IPR006597">
    <property type="entry name" value="Sel1-like"/>
</dbReference>
<keyword evidence="3" id="KW-1185">Reference proteome</keyword>
<dbReference type="Gene3D" id="3.40.50.1460">
    <property type="match status" value="1"/>
</dbReference>
<dbReference type="GO" id="GO:0004197">
    <property type="term" value="F:cysteine-type endopeptidase activity"/>
    <property type="evidence" value="ECO:0007669"/>
    <property type="project" value="InterPro"/>
</dbReference>
<dbReference type="Gene3D" id="1.25.40.10">
    <property type="entry name" value="Tetratricopeptide repeat domain"/>
    <property type="match status" value="2"/>
</dbReference>
<proteinExistence type="predicted"/>
<dbReference type="InterPro" id="IPR011990">
    <property type="entry name" value="TPR-like_helical_dom_sf"/>
</dbReference>
<dbReference type="Pfam" id="PF00656">
    <property type="entry name" value="Peptidase_C14"/>
    <property type="match status" value="1"/>
</dbReference>
<dbReference type="SMART" id="SM00671">
    <property type="entry name" value="SEL1"/>
    <property type="match status" value="3"/>
</dbReference>
<dbReference type="EMBL" id="JAFBRM010000004">
    <property type="protein sequence ID" value="MBM1715063.1"/>
    <property type="molecule type" value="Genomic_DNA"/>
</dbReference>
<reference evidence="2 3" key="1">
    <citation type="submission" date="2021-01" db="EMBL/GenBank/DDBJ databases">
        <title>Diatom-associated Roseobacters Show Island Model of Population Structure.</title>
        <authorList>
            <person name="Qu L."/>
            <person name="Feng X."/>
            <person name="Chen Y."/>
            <person name="Li L."/>
            <person name="Wang X."/>
            <person name="Hu Z."/>
            <person name="Wang H."/>
            <person name="Luo H."/>
        </authorList>
    </citation>
    <scope>NUCLEOTIDE SEQUENCE [LARGE SCALE GENOMIC DNA]</scope>
    <source>
        <strain evidence="2 3">TR60-84</strain>
    </source>
</reference>
<accession>A0AAE3B795</accession>
<dbReference type="Proteomes" id="UP000732193">
    <property type="component" value="Unassembled WGS sequence"/>
</dbReference>
<evidence type="ECO:0000313" key="3">
    <source>
        <dbReference type="Proteomes" id="UP000732193"/>
    </source>
</evidence>
<dbReference type="AlphaFoldDB" id="A0AAE3B795"/>
<name>A0AAE3B795_9RHOB</name>
<protein>
    <submittedName>
        <fullName evidence="2">Caspase family protein</fullName>
    </submittedName>
</protein>
<dbReference type="SUPFAM" id="SSF52129">
    <property type="entry name" value="Caspase-like"/>
    <property type="match status" value="1"/>
</dbReference>
<dbReference type="PANTHER" id="PTHR22576">
    <property type="entry name" value="MUCOSA ASSOCIATED LYMPHOID TISSUE LYMPHOMA TRANSLOCATION PROTEIN 1/PARACASPASE"/>
    <property type="match status" value="1"/>
</dbReference>
<sequence length="823" mass="87696">MTQVAGQAVPVVAHGTDCAAGHMTLARLGSLLIACMLGLVCSPVAAVAQNSTSDAQLIVRSTGVSGMAPVAFDLNQKSTQRFALILGNGDYDNVGDLPNAVADARLLAQTLRQSDYTVSEHYDLNKRGFEAVMREMLFEVEFGAEVLVFYAGHGVQVGGRNYILPTDSNVTSVYDLPFETVSLQSILALASSRARSVVAILDSCRENPFPDKELSVNLDGVPASVRNGFNTQESPINSLIVFSTSPGAVALDGVGDNSPFTEAMVEAISARPEASFDDLLKDIRRNVYQSTGQRQLPWQSSSLIEPVYLARQEGQSAWRVDTAAANVAEGQKALPIAVTGTLNPKVRVGLNLTSQHTSPAGLTLLSHPSAGRIEVQREGRLLEVPQNAALRADDMANLYYRPASQIVHAGVGTAGTLSDRFDIGSVSGRQSVDVALTVDPCDREAGDHLDPEGVGFAVYPNEIDLEAALAACTAAVAGDPKSGRFQYQLGRVFLASGKIDAAEAAYLKARDLAHTRAFQGLGLLEIARVEATKGRLSGRASERAISFFAAGVARGDPYAYHSLGLQLLRYPTSGAEQLRGFELLSRALELGHTFSMNALGLYFLDESGAHYDPKRGLRYLQGSAARDDIYGIANMGFVAANGLAGEPKDAELARDLFEQAAAGGHPTAPTSLGRLYIGGALQSGADAVQAVKWYDEGLKRGDSWGGANAAWVITNRTPAGFALHDAAMRAAKSATLRNPQARKAALEILTGLSAKALDGGAQALMRDLGVDIEIDGSFGPQSRQKLEEFLLVTGRSIPASRQDRLMVLAQIFWERSKFRVDLF</sequence>
<dbReference type="InterPro" id="IPR029030">
    <property type="entry name" value="Caspase-like_dom_sf"/>
</dbReference>
<dbReference type="InterPro" id="IPR001309">
    <property type="entry name" value="Pept_C14_p20"/>
</dbReference>
<dbReference type="RefSeq" id="WP_203242958.1">
    <property type="nucleotide sequence ID" value="NZ_JAFBRH010000004.1"/>
</dbReference>
<dbReference type="SUPFAM" id="SSF48452">
    <property type="entry name" value="TPR-like"/>
    <property type="match status" value="1"/>
</dbReference>
<dbReference type="PROSITE" id="PS50208">
    <property type="entry name" value="CASPASE_P20"/>
    <property type="match status" value="1"/>
</dbReference>